<dbReference type="Proteomes" id="UP000235392">
    <property type="component" value="Unassembled WGS sequence"/>
</dbReference>
<protein>
    <submittedName>
        <fullName evidence="1">Uncharacterized protein</fullName>
    </submittedName>
</protein>
<reference evidence="1 2" key="1">
    <citation type="submission" date="2017-11" db="EMBL/GenBank/DDBJ databases">
        <title>De novo assembly and phasing of dikaryotic genomes from two isolates of Puccinia coronata f. sp. avenae, the causal agent of oat crown rust.</title>
        <authorList>
            <person name="Miller M.E."/>
            <person name="Zhang Y."/>
            <person name="Omidvar V."/>
            <person name="Sperschneider J."/>
            <person name="Schwessinger B."/>
            <person name="Raley C."/>
            <person name="Palmer J.M."/>
            <person name="Garnica D."/>
            <person name="Upadhyaya N."/>
            <person name="Rathjen J."/>
            <person name="Taylor J.M."/>
            <person name="Park R.F."/>
            <person name="Dodds P.N."/>
            <person name="Hirsch C.D."/>
            <person name="Kianian S.F."/>
            <person name="Figueroa M."/>
        </authorList>
    </citation>
    <scope>NUCLEOTIDE SEQUENCE [LARGE SCALE GENOMIC DNA]</scope>
    <source>
        <strain evidence="1">12SD80</strain>
    </source>
</reference>
<name>A0A2N5TP36_9BASI</name>
<sequence length="145" mass="16125">METTYLGPVDTPLHAALERRAEAARHLHAFNRRATLPDRRAEPARLSGGRAKPARPLDRRAGFARLSAHISLSIREAYNVSRAIGATVYVAPIARLTNPPPSLTTQIRKQMTGHARQTLTRPNHQGLIRPHIKPKRGLPSPFWAN</sequence>
<gene>
    <name evidence="1" type="ORF">PCASD_23959</name>
</gene>
<dbReference type="AlphaFoldDB" id="A0A2N5TP36"/>
<proteinExistence type="predicted"/>
<accession>A0A2N5TP36</accession>
<organism evidence="1 2">
    <name type="scientific">Puccinia coronata f. sp. avenae</name>
    <dbReference type="NCBI Taxonomy" id="200324"/>
    <lineage>
        <taxon>Eukaryota</taxon>
        <taxon>Fungi</taxon>
        <taxon>Dikarya</taxon>
        <taxon>Basidiomycota</taxon>
        <taxon>Pucciniomycotina</taxon>
        <taxon>Pucciniomycetes</taxon>
        <taxon>Pucciniales</taxon>
        <taxon>Pucciniaceae</taxon>
        <taxon>Puccinia</taxon>
    </lineage>
</organism>
<dbReference type="EMBL" id="PGCI01000416">
    <property type="protein sequence ID" value="PLW27263.1"/>
    <property type="molecule type" value="Genomic_DNA"/>
</dbReference>
<comment type="caution">
    <text evidence="1">The sequence shown here is derived from an EMBL/GenBank/DDBJ whole genome shotgun (WGS) entry which is preliminary data.</text>
</comment>
<evidence type="ECO:0000313" key="1">
    <source>
        <dbReference type="EMBL" id="PLW27263.1"/>
    </source>
</evidence>
<evidence type="ECO:0000313" key="2">
    <source>
        <dbReference type="Proteomes" id="UP000235392"/>
    </source>
</evidence>